<evidence type="ECO:0000313" key="3">
    <source>
        <dbReference type="EMBL" id="MBW82495.1"/>
    </source>
</evidence>
<feature type="region of interest" description="Disordered" evidence="2">
    <location>
        <begin position="1"/>
        <end position="38"/>
    </location>
</feature>
<evidence type="ECO:0000256" key="2">
    <source>
        <dbReference type="SAM" id="MobiDB-lite"/>
    </source>
</evidence>
<feature type="coiled-coil region" evidence="1">
    <location>
        <begin position="170"/>
        <end position="197"/>
    </location>
</feature>
<accession>A0A2P2IMN7</accession>
<dbReference type="PANTHER" id="PTHR46519">
    <property type="entry name" value="RING/U-BOX SUPERFAMILY PROTEIN"/>
    <property type="match status" value="1"/>
</dbReference>
<dbReference type="EMBL" id="GGEC01002012">
    <property type="protein sequence ID" value="MBW82495.1"/>
    <property type="molecule type" value="Transcribed_RNA"/>
</dbReference>
<sequence>MQNENREEASEVWQADGDSQEAVQSWFEEPSHQEPVPVGRMNLLHFPHDDNVYSGELRELLSRRSVSTLLHSSFRQSLDQLIQSYVERQSHAPLDWDFEEVSPSPVSVEQYLEQQNGDQNEDQEDAAQSPPSLPSLPMPNVQQLWDQESHNYSWPHNDVHQRFGIEWDIINDLRIDMATLQQRMNSMQRMLEACMDMQLELQRSIRQEVSAALNRSAGSSGMCERTLAEDTSKWDYVRKGTCCICCNSSLDSLLYR</sequence>
<feature type="region of interest" description="Disordered" evidence="2">
    <location>
        <begin position="115"/>
        <end position="139"/>
    </location>
</feature>
<proteinExistence type="predicted"/>
<protein>
    <submittedName>
        <fullName evidence="3">Uncharacterized protein LOC103961635</fullName>
    </submittedName>
</protein>
<reference evidence="3" key="1">
    <citation type="submission" date="2018-02" db="EMBL/GenBank/DDBJ databases">
        <title>Rhizophora mucronata_Transcriptome.</title>
        <authorList>
            <person name="Meera S.P."/>
            <person name="Sreeshan A."/>
            <person name="Augustine A."/>
        </authorList>
    </citation>
    <scope>NUCLEOTIDE SEQUENCE</scope>
    <source>
        <tissue evidence="3">Leaf</tissue>
    </source>
</reference>
<name>A0A2P2IMN7_RHIMU</name>
<dbReference type="PANTHER" id="PTHR46519:SF3">
    <property type="entry name" value="RING_U-BOX SUPERFAMILY PROTEIN"/>
    <property type="match status" value="1"/>
</dbReference>
<organism evidence="3">
    <name type="scientific">Rhizophora mucronata</name>
    <name type="common">Asiatic mangrove</name>
    <dbReference type="NCBI Taxonomy" id="61149"/>
    <lineage>
        <taxon>Eukaryota</taxon>
        <taxon>Viridiplantae</taxon>
        <taxon>Streptophyta</taxon>
        <taxon>Embryophyta</taxon>
        <taxon>Tracheophyta</taxon>
        <taxon>Spermatophyta</taxon>
        <taxon>Magnoliopsida</taxon>
        <taxon>eudicotyledons</taxon>
        <taxon>Gunneridae</taxon>
        <taxon>Pentapetalae</taxon>
        <taxon>rosids</taxon>
        <taxon>fabids</taxon>
        <taxon>Malpighiales</taxon>
        <taxon>Rhizophoraceae</taxon>
        <taxon>Rhizophora</taxon>
    </lineage>
</organism>
<keyword evidence="1" id="KW-0175">Coiled coil</keyword>
<dbReference type="AlphaFoldDB" id="A0A2P2IMN7"/>
<evidence type="ECO:0000256" key="1">
    <source>
        <dbReference type="SAM" id="Coils"/>
    </source>
</evidence>